<evidence type="ECO:0000256" key="1">
    <source>
        <dbReference type="SAM" id="MobiDB-lite"/>
    </source>
</evidence>
<evidence type="ECO:0000313" key="2">
    <source>
        <dbReference type="Proteomes" id="UP000515160"/>
    </source>
</evidence>
<proteinExistence type="predicted"/>
<feature type="compositionally biased region" description="Polar residues" evidence="1">
    <location>
        <begin position="158"/>
        <end position="177"/>
    </location>
</feature>
<keyword evidence="2" id="KW-1185">Reference proteome</keyword>
<gene>
    <name evidence="3" type="primary">LOC127565025</name>
</gene>
<feature type="region of interest" description="Disordered" evidence="1">
    <location>
        <begin position="158"/>
        <end position="181"/>
    </location>
</feature>
<evidence type="ECO:0000313" key="3">
    <source>
        <dbReference type="RefSeq" id="XP_051857908.1"/>
    </source>
</evidence>
<sequence>MTVLQWAMGFKGCGLKTQKPANNKAKDLAGCERLGQRIGSIMLENHSNELLLRQQAGLDNRKKGQARRRVAAPKVYKFQQKYERNRKQKERQISEEQQRLRQFHSHPVPNFNQLHKRWEHRNRVRQMVSQHKVTTAQTPLTLVTSAEARKKREQKMQRTLQKQQSVHQRPKLTSASLDSWRKPPFRPRIQPSFIKVQPFHLLSEERGKRRKAYDERSRYDQQLRYRKQADEWAKRWREEYLILRNQTNFKARPNPCQSGHKLRRAVKS</sequence>
<dbReference type="GeneID" id="127565025"/>
<dbReference type="OrthoDB" id="1684416at2759"/>
<dbReference type="AlphaFoldDB" id="A0A9C6WCH3"/>
<organism evidence="2 3">
    <name type="scientific">Drosophila albomicans</name>
    <name type="common">Fruit fly</name>
    <dbReference type="NCBI Taxonomy" id="7291"/>
    <lineage>
        <taxon>Eukaryota</taxon>
        <taxon>Metazoa</taxon>
        <taxon>Ecdysozoa</taxon>
        <taxon>Arthropoda</taxon>
        <taxon>Hexapoda</taxon>
        <taxon>Insecta</taxon>
        <taxon>Pterygota</taxon>
        <taxon>Neoptera</taxon>
        <taxon>Endopterygota</taxon>
        <taxon>Diptera</taxon>
        <taxon>Brachycera</taxon>
        <taxon>Muscomorpha</taxon>
        <taxon>Ephydroidea</taxon>
        <taxon>Drosophilidae</taxon>
        <taxon>Drosophila</taxon>
    </lineage>
</organism>
<dbReference type="Proteomes" id="UP000515160">
    <property type="component" value="Chromosome 2L"/>
</dbReference>
<accession>A0A9C6WCH3</accession>
<dbReference type="RefSeq" id="XP_051857908.1">
    <property type="nucleotide sequence ID" value="XM_052001948.1"/>
</dbReference>
<reference evidence="3" key="1">
    <citation type="submission" date="2025-08" db="UniProtKB">
        <authorList>
            <consortium name="RefSeq"/>
        </authorList>
    </citation>
    <scope>IDENTIFICATION</scope>
    <source>
        <strain evidence="3">15112-1751.03</strain>
        <tissue evidence="3">Whole Adult</tissue>
    </source>
</reference>
<protein>
    <submittedName>
        <fullName evidence="3">Trichohyalin</fullName>
    </submittedName>
</protein>
<name>A0A9C6WCH3_DROAB</name>